<organism evidence="2 3">
    <name type="scientific">Leptospira broomii serovar Hurstbridge str. 5399</name>
    <dbReference type="NCBI Taxonomy" id="1049789"/>
    <lineage>
        <taxon>Bacteria</taxon>
        <taxon>Pseudomonadati</taxon>
        <taxon>Spirochaetota</taxon>
        <taxon>Spirochaetia</taxon>
        <taxon>Leptospirales</taxon>
        <taxon>Leptospiraceae</taxon>
        <taxon>Leptospira</taxon>
    </lineage>
</organism>
<protein>
    <submittedName>
        <fullName evidence="2">Rnase H family</fullName>
    </submittedName>
</protein>
<dbReference type="PANTHER" id="PTHR38462">
    <property type="entry name" value="EXONUCLEASE-LIKE PROTEIN"/>
    <property type="match status" value="1"/>
</dbReference>
<dbReference type="GO" id="GO:0003676">
    <property type="term" value="F:nucleic acid binding"/>
    <property type="evidence" value="ECO:0007669"/>
    <property type="project" value="InterPro"/>
</dbReference>
<dbReference type="InterPro" id="IPR038720">
    <property type="entry name" value="YprB_RNase_H-like_dom"/>
</dbReference>
<dbReference type="InterPro" id="IPR012337">
    <property type="entry name" value="RNaseH-like_sf"/>
</dbReference>
<dbReference type="SUPFAM" id="SSF53098">
    <property type="entry name" value="Ribonuclease H-like"/>
    <property type="match status" value="1"/>
</dbReference>
<sequence>MNREPNFGSISTQRGVDLLQHTFCHLPGINTVEEGNLWQRGILNWESLREELLLKAKSPEDTYSRLVLDSIEFSKKELERNNWDYFFFALPNDQKWRLFPHVRSRLLYLDIETSGLSREDFITVVGTYDGVTFKEFLRGRDMDDFPEKIHSTHILVSYNGVAFDVPFIEKEFGRKFKNRHFDLMYLLRSLGYRGGLKGCEKALGIVRNLPFEVNGADAVRLWWQYVQYDDLEALDLLLRYNREDVMHLELLFIKAYNLKLQQTPFYGEVIQEDAPS</sequence>
<evidence type="ECO:0000259" key="1">
    <source>
        <dbReference type="Pfam" id="PF13482"/>
    </source>
</evidence>
<gene>
    <name evidence="2" type="ORF">LEP1GSC050_3952</name>
</gene>
<reference evidence="2" key="1">
    <citation type="submission" date="2013-05" db="EMBL/GenBank/DDBJ databases">
        <authorList>
            <person name="Harkins D.M."/>
            <person name="Durkin A.S."/>
            <person name="Brinkac L.M."/>
            <person name="Haft D.H."/>
            <person name="Selengut J.D."/>
            <person name="Sanka R."/>
            <person name="DePew J."/>
            <person name="Purushe J."/>
            <person name="Hartskeerl R.A."/>
            <person name="Ahmed A."/>
            <person name="van der Linden H."/>
            <person name="Goris M.G.A."/>
            <person name="Vinetz J.M."/>
            <person name="Sutton G.G."/>
            <person name="Nierman W.C."/>
            <person name="Fouts D.E."/>
        </authorList>
    </citation>
    <scope>NUCLEOTIDE SEQUENCE [LARGE SCALE GENOMIC DNA]</scope>
    <source>
        <strain evidence="2">5399</strain>
    </source>
</reference>
<dbReference type="EMBL" id="AHMO02000008">
    <property type="protein sequence ID" value="EQA44089.1"/>
    <property type="molecule type" value="Genomic_DNA"/>
</dbReference>
<accession>T0GBC3</accession>
<dbReference type="Proteomes" id="UP000015454">
    <property type="component" value="Unassembled WGS sequence"/>
</dbReference>
<dbReference type="STRING" id="1049789.LEP1GSC050_3952"/>
<name>T0GBC3_9LEPT</name>
<comment type="caution">
    <text evidence="2">The sequence shown here is derived from an EMBL/GenBank/DDBJ whole genome shotgun (WGS) entry which is preliminary data.</text>
</comment>
<dbReference type="Gene3D" id="3.30.420.10">
    <property type="entry name" value="Ribonuclease H-like superfamily/Ribonuclease H"/>
    <property type="match status" value="1"/>
</dbReference>
<dbReference type="PANTHER" id="PTHR38462:SF1">
    <property type="entry name" value="YPRB RIBONUCLEASE H-LIKE DOMAIN-CONTAINING PROTEIN"/>
    <property type="match status" value="1"/>
</dbReference>
<proteinExistence type="predicted"/>
<feature type="domain" description="YprB ribonuclease H-like" evidence="1">
    <location>
        <begin position="107"/>
        <end position="254"/>
    </location>
</feature>
<evidence type="ECO:0000313" key="2">
    <source>
        <dbReference type="EMBL" id="EQA44089.1"/>
    </source>
</evidence>
<dbReference type="Pfam" id="PF13482">
    <property type="entry name" value="RNase_H_2"/>
    <property type="match status" value="1"/>
</dbReference>
<dbReference type="InterPro" id="IPR036397">
    <property type="entry name" value="RNaseH_sf"/>
</dbReference>
<evidence type="ECO:0000313" key="3">
    <source>
        <dbReference type="Proteomes" id="UP000015454"/>
    </source>
</evidence>
<dbReference type="AlphaFoldDB" id="T0GBC3"/>
<keyword evidence="3" id="KW-1185">Reference proteome</keyword>